<sequence>MNKQQIKGVTNQVTGTIKKEVGRATGDHSTMAKGQAREIKGRVQEGVGNAREDLREDREIRRERSTRRGL</sequence>
<evidence type="ECO:0000313" key="4">
    <source>
        <dbReference type="EMBL" id="MBL0428552.1"/>
    </source>
</evidence>
<gene>
    <name evidence="4" type="ORF">JI746_25830</name>
</gene>
<organism evidence="4 5">
    <name type="scientific">Ramlibacter alkalitolerans</name>
    <dbReference type="NCBI Taxonomy" id="2039631"/>
    <lineage>
        <taxon>Bacteria</taxon>
        <taxon>Pseudomonadati</taxon>
        <taxon>Pseudomonadota</taxon>
        <taxon>Betaproteobacteria</taxon>
        <taxon>Burkholderiales</taxon>
        <taxon>Comamonadaceae</taxon>
        <taxon>Ramlibacter</taxon>
    </lineage>
</organism>
<dbReference type="Pfam" id="PF05532">
    <property type="entry name" value="CsbD"/>
    <property type="match status" value="1"/>
</dbReference>
<dbReference type="InterPro" id="IPR036629">
    <property type="entry name" value="YjbJ_sf"/>
</dbReference>
<protein>
    <submittedName>
        <fullName evidence="4">CsbD family protein</fullName>
    </submittedName>
</protein>
<dbReference type="Proteomes" id="UP000622707">
    <property type="component" value="Unassembled WGS sequence"/>
</dbReference>
<reference evidence="4 5" key="1">
    <citation type="journal article" date="2017" name="Int. J. Syst. Evol. Microbiol.">
        <title>Ramlibacter alkalitolerans sp. nov., alkali-tolerant bacterium isolated from soil of ginseng.</title>
        <authorList>
            <person name="Lee D.H."/>
            <person name="Cha C.J."/>
        </authorList>
    </citation>
    <scope>NUCLEOTIDE SEQUENCE [LARGE SCALE GENOMIC DNA]</scope>
    <source>
        <strain evidence="4 5">KACC 19305</strain>
    </source>
</reference>
<comment type="similarity">
    <text evidence="1">Belongs to the UPF0337 (CsbD) family.</text>
</comment>
<dbReference type="EMBL" id="JAEQND010000019">
    <property type="protein sequence ID" value="MBL0428552.1"/>
    <property type="molecule type" value="Genomic_DNA"/>
</dbReference>
<evidence type="ECO:0000256" key="2">
    <source>
        <dbReference type="SAM" id="MobiDB-lite"/>
    </source>
</evidence>
<evidence type="ECO:0000256" key="1">
    <source>
        <dbReference type="ARBA" id="ARBA00009129"/>
    </source>
</evidence>
<dbReference type="InterPro" id="IPR008462">
    <property type="entry name" value="CsbD"/>
</dbReference>
<comment type="caution">
    <text evidence="4">The sequence shown here is derived from an EMBL/GenBank/DDBJ whole genome shotgun (WGS) entry which is preliminary data.</text>
</comment>
<accession>A0ABS1JWI4</accession>
<feature type="domain" description="CsbD-like" evidence="3">
    <location>
        <begin position="5"/>
        <end position="55"/>
    </location>
</feature>
<feature type="compositionally biased region" description="Basic and acidic residues" evidence="2">
    <location>
        <begin position="50"/>
        <end position="63"/>
    </location>
</feature>
<dbReference type="Gene3D" id="1.10.1470.10">
    <property type="entry name" value="YjbJ"/>
    <property type="match status" value="1"/>
</dbReference>
<feature type="region of interest" description="Disordered" evidence="2">
    <location>
        <begin position="20"/>
        <end position="70"/>
    </location>
</feature>
<evidence type="ECO:0000313" key="5">
    <source>
        <dbReference type="Proteomes" id="UP000622707"/>
    </source>
</evidence>
<name>A0ABS1JWI4_9BURK</name>
<keyword evidence="5" id="KW-1185">Reference proteome</keyword>
<proteinExistence type="inferred from homology"/>
<evidence type="ECO:0000259" key="3">
    <source>
        <dbReference type="Pfam" id="PF05532"/>
    </source>
</evidence>
<dbReference type="SUPFAM" id="SSF69047">
    <property type="entry name" value="Hypothetical protein YjbJ"/>
    <property type="match status" value="1"/>
</dbReference>
<dbReference type="RefSeq" id="WP_201693194.1">
    <property type="nucleotide sequence ID" value="NZ_JAEQND010000019.1"/>
</dbReference>